<name>U2J2U3_9STRE</name>
<dbReference type="PANTHER" id="PTHR38041">
    <property type="entry name" value="CHORISMATE MUTASE"/>
    <property type="match status" value="1"/>
</dbReference>
<dbReference type="InterPro" id="IPR036263">
    <property type="entry name" value="Chorismate_II_sf"/>
</dbReference>
<dbReference type="GO" id="GO:0004106">
    <property type="term" value="F:chorismate mutase activity"/>
    <property type="evidence" value="ECO:0007669"/>
    <property type="project" value="InterPro"/>
</dbReference>
<evidence type="ECO:0000256" key="1">
    <source>
        <dbReference type="ARBA" id="ARBA00023235"/>
    </source>
</evidence>
<feature type="domain" description="Chorismate mutase" evidence="3">
    <location>
        <begin position="32"/>
        <end position="124"/>
    </location>
</feature>
<dbReference type="EMBL" id="AWVA01000113">
    <property type="protein sequence ID" value="ERJ74065.1"/>
    <property type="molecule type" value="Genomic_DNA"/>
</dbReference>
<reference evidence="4 5" key="1">
    <citation type="submission" date="2013-06" db="EMBL/GenBank/DDBJ databases">
        <authorList>
            <person name="Weinstock G."/>
            <person name="Sodergren E."/>
            <person name="Lobos E.A."/>
            <person name="Fulton L."/>
            <person name="Fulton R."/>
            <person name="Courtney L."/>
            <person name="Fronick C."/>
            <person name="O'Laughlin M."/>
            <person name="Godfrey J."/>
            <person name="Wilson R.M."/>
            <person name="Miner T."/>
            <person name="Farmer C."/>
            <person name="Delehaunty K."/>
            <person name="Cordes M."/>
            <person name="Minx P."/>
            <person name="Tomlinson C."/>
            <person name="Chen J."/>
            <person name="Wollam A."/>
            <person name="Pepin K.H."/>
            <person name="Bhonagiri V."/>
            <person name="Zhang X."/>
            <person name="Warren W."/>
            <person name="Mitreva M."/>
            <person name="Mardis E.R."/>
            <person name="Wilson R.K."/>
        </authorList>
    </citation>
    <scope>NUCLEOTIDE SEQUENCE [LARGE SCALE GENOMIC DNA]</scope>
    <source>
        <strain evidence="4 5">W1703</strain>
    </source>
</reference>
<dbReference type="GO" id="GO:0046417">
    <property type="term" value="P:chorismate metabolic process"/>
    <property type="evidence" value="ECO:0007669"/>
    <property type="project" value="InterPro"/>
</dbReference>
<dbReference type="Gene3D" id="1.20.59.10">
    <property type="entry name" value="Chorismate mutase"/>
    <property type="match status" value="1"/>
</dbReference>
<dbReference type="SMART" id="SM00830">
    <property type="entry name" value="CM_2"/>
    <property type="match status" value="1"/>
</dbReference>
<evidence type="ECO:0000313" key="4">
    <source>
        <dbReference type="EMBL" id="ERJ74065.1"/>
    </source>
</evidence>
<dbReference type="Pfam" id="PF01817">
    <property type="entry name" value="CM_2"/>
    <property type="match status" value="1"/>
</dbReference>
<evidence type="ECO:0000313" key="5">
    <source>
        <dbReference type="Proteomes" id="UP000016617"/>
    </source>
</evidence>
<dbReference type="AlphaFoldDB" id="U2J2U3"/>
<protein>
    <submittedName>
        <fullName evidence="4">Chorismate mutase</fullName>
    </submittedName>
</protein>
<organism evidence="4 5">
    <name type="scientific">Streptococcus sobrinus W1703</name>
    <dbReference type="NCBI Taxonomy" id="1227275"/>
    <lineage>
        <taxon>Bacteria</taxon>
        <taxon>Bacillati</taxon>
        <taxon>Bacillota</taxon>
        <taxon>Bacilli</taxon>
        <taxon>Lactobacillales</taxon>
        <taxon>Streptococcaceae</taxon>
        <taxon>Streptococcus</taxon>
    </lineage>
</organism>
<dbReference type="InterPro" id="IPR051331">
    <property type="entry name" value="Chorismate_mutase-related"/>
</dbReference>
<dbReference type="PANTHER" id="PTHR38041:SF1">
    <property type="entry name" value="CHORISMATE MUTASE"/>
    <property type="match status" value="1"/>
</dbReference>
<dbReference type="InterPro" id="IPR036979">
    <property type="entry name" value="CM_dom_sf"/>
</dbReference>
<keyword evidence="1" id="KW-0413">Isomerase</keyword>
<proteinExistence type="predicted"/>
<dbReference type="SUPFAM" id="SSF48600">
    <property type="entry name" value="Chorismate mutase II"/>
    <property type="match status" value="1"/>
</dbReference>
<comment type="caution">
    <text evidence="4">The sequence shown here is derived from an EMBL/GenBank/DDBJ whole genome shotgun (WGS) entry which is preliminary data.</text>
</comment>
<sequence>MSREGSLGLLVASRRCFPNKNSIIKQPFFKEEAMAQTLAEIRQEIDLLDQKMIRLLAERQKLVEAAGRLKPRQDAAAVAAPDRVAQIIRERRNQAAEVNLSPDLAEAVWRSMIEAFILLESKVNEQGES</sequence>
<dbReference type="PROSITE" id="PS51168">
    <property type="entry name" value="CHORISMATE_MUT_2"/>
    <property type="match status" value="1"/>
</dbReference>
<accession>U2J2U3</accession>
<dbReference type="GO" id="GO:0009697">
    <property type="term" value="P:salicylic acid biosynthetic process"/>
    <property type="evidence" value="ECO:0007669"/>
    <property type="project" value="TreeGrafter"/>
</dbReference>
<keyword evidence="2" id="KW-0175">Coiled coil</keyword>
<feature type="coiled-coil region" evidence="2">
    <location>
        <begin position="31"/>
        <end position="58"/>
    </location>
</feature>
<gene>
    <name evidence="4" type="ORF">HMPREF1557_01877</name>
</gene>
<dbReference type="PATRIC" id="fig|1227275.3.peg.1687"/>
<dbReference type="HOGENOM" id="CLU_131518_2_2_9"/>
<evidence type="ECO:0000259" key="3">
    <source>
        <dbReference type="PROSITE" id="PS51168"/>
    </source>
</evidence>
<evidence type="ECO:0000256" key="2">
    <source>
        <dbReference type="SAM" id="Coils"/>
    </source>
</evidence>
<dbReference type="InterPro" id="IPR002701">
    <property type="entry name" value="CM_II_prokaryot"/>
</dbReference>
<dbReference type="Proteomes" id="UP000016617">
    <property type="component" value="Unassembled WGS sequence"/>
</dbReference>